<sequence length="399" mass="45866">MGKRKCSTNKTTPTKKQEIKNPPEMKTTPFKQRIKLEKKAKQEQLTAAMATLAANHSIEEEELYAIRSGALVPVREQMLTHIRDSVKTKLNEQSRKDAQAMMLCRTEFKSAMDMSYRVEQIQQTFIRSLTDQVTMYRLAYTTLLASLSNDVVARIRPELIKKTMAQQRMACTSTDSHNRCEQLPDGENDHSRHQVELTSNDESLESVCGELKNVKARCASLNAQLNAVKDENAMLRTRYESAQGRQKEDLIQENKMLNEQNNGLLAQNRSLKEQLDRVGGVNQALTEVVRERDAARKLAVERERTIDQLTVEANVARAQINQLRLEKGHLNARNTYYEMTLGNKEWNMEEDPLVISMRETESLNSQLRMTQETLKQRDAQMQEMMMYLDQIKAALPLNK</sequence>
<evidence type="ECO:0000313" key="3">
    <source>
        <dbReference type="Proteomes" id="UP000887566"/>
    </source>
</evidence>
<dbReference type="Proteomes" id="UP000887566">
    <property type="component" value="Unplaced"/>
</dbReference>
<feature type="region of interest" description="Disordered" evidence="2">
    <location>
        <begin position="1"/>
        <end position="30"/>
    </location>
</feature>
<protein>
    <submittedName>
        <fullName evidence="4">Uncharacterized protein</fullName>
    </submittedName>
</protein>
<feature type="coiled-coil region" evidence="1">
    <location>
        <begin position="211"/>
        <end position="274"/>
    </location>
</feature>
<proteinExistence type="predicted"/>
<reference evidence="4" key="1">
    <citation type="submission" date="2022-11" db="UniProtKB">
        <authorList>
            <consortium name="WormBaseParasite"/>
        </authorList>
    </citation>
    <scope>IDENTIFICATION</scope>
</reference>
<evidence type="ECO:0000256" key="1">
    <source>
        <dbReference type="SAM" id="Coils"/>
    </source>
</evidence>
<dbReference type="AlphaFoldDB" id="A0A914WYV1"/>
<dbReference type="WBParaSite" id="PSAMB.scaffold5957size10500.g27609.t2">
    <property type="protein sequence ID" value="PSAMB.scaffold5957size10500.g27609.t2"/>
    <property type="gene ID" value="PSAMB.scaffold5957size10500.g27609"/>
</dbReference>
<keyword evidence="3" id="KW-1185">Reference proteome</keyword>
<evidence type="ECO:0000256" key="2">
    <source>
        <dbReference type="SAM" id="MobiDB-lite"/>
    </source>
</evidence>
<accession>A0A914WYV1</accession>
<keyword evidence="1" id="KW-0175">Coiled coil</keyword>
<name>A0A914WYV1_9BILA</name>
<evidence type="ECO:0000313" key="4">
    <source>
        <dbReference type="WBParaSite" id="PSAMB.scaffold5957size10500.g27609.t2"/>
    </source>
</evidence>
<organism evidence="3 4">
    <name type="scientific">Plectus sambesii</name>
    <dbReference type="NCBI Taxonomy" id="2011161"/>
    <lineage>
        <taxon>Eukaryota</taxon>
        <taxon>Metazoa</taxon>
        <taxon>Ecdysozoa</taxon>
        <taxon>Nematoda</taxon>
        <taxon>Chromadorea</taxon>
        <taxon>Plectida</taxon>
        <taxon>Plectina</taxon>
        <taxon>Plectoidea</taxon>
        <taxon>Plectidae</taxon>
        <taxon>Plectus</taxon>
    </lineage>
</organism>